<dbReference type="Gene3D" id="3.20.20.80">
    <property type="entry name" value="Glycosidases"/>
    <property type="match status" value="1"/>
</dbReference>
<dbReference type="InterPro" id="IPR001360">
    <property type="entry name" value="Glyco_hydro_1"/>
</dbReference>
<dbReference type="EMBL" id="JAGFBR010000010">
    <property type="protein sequence ID" value="KAH0460063.1"/>
    <property type="molecule type" value="Genomic_DNA"/>
</dbReference>
<name>A0AAV7GWL9_DENCH</name>
<accession>A0AAV7GWL9</accession>
<evidence type="ECO:0000313" key="5">
    <source>
        <dbReference type="EMBL" id="KAH0460063.1"/>
    </source>
</evidence>
<dbReference type="Proteomes" id="UP000775213">
    <property type="component" value="Unassembled WGS sequence"/>
</dbReference>
<organism evidence="5 6">
    <name type="scientific">Dendrobium chrysotoxum</name>
    <name type="common">Orchid</name>
    <dbReference type="NCBI Taxonomy" id="161865"/>
    <lineage>
        <taxon>Eukaryota</taxon>
        <taxon>Viridiplantae</taxon>
        <taxon>Streptophyta</taxon>
        <taxon>Embryophyta</taxon>
        <taxon>Tracheophyta</taxon>
        <taxon>Spermatophyta</taxon>
        <taxon>Magnoliopsida</taxon>
        <taxon>Liliopsida</taxon>
        <taxon>Asparagales</taxon>
        <taxon>Orchidaceae</taxon>
        <taxon>Epidendroideae</taxon>
        <taxon>Malaxideae</taxon>
        <taxon>Dendrobiinae</taxon>
        <taxon>Dendrobium</taxon>
    </lineage>
</organism>
<evidence type="ECO:0000256" key="2">
    <source>
        <dbReference type="ARBA" id="ARBA00022801"/>
    </source>
</evidence>
<dbReference type="InterPro" id="IPR017853">
    <property type="entry name" value="GH"/>
</dbReference>
<reference evidence="5 6" key="1">
    <citation type="journal article" date="2021" name="Hortic Res">
        <title>Chromosome-scale assembly of the Dendrobium chrysotoxum genome enhances the understanding of orchid evolution.</title>
        <authorList>
            <person name="Zhang Y."/>
            <person name="Zhang G.Q."/>
            <person name="Zhang D."/>
            <person name="Liu X.D."/>
            <person name="Xu X.Y."/>
            <person name="Sun W.H."/>
            <person name="Yu X."/>
            <person name="Zhu X."/>
            <person name="Wang Z.W."/>
            <person name="Zhao X."/>
            <person name="Zhong W.Y."/>
            <person name="Chen H."/>
            <person name="Yin W.L."/>
            <person name="Huang T."/>
            <person name="Niu S.C."/>
            <person name="Liu Z.J."/>
        </authorList>
    </citation>
    <scope>NUCLEOTIDE SEQUENCE [LARGE SCALE GENOMIC DNA]</scope>
    <source>
        <strain evidence="5">Lindl</strain>
    </source>
</reference>
<comment type="caution">
    <text evidence="5">The sequence shown here is derived from an EMBL/GenBank/DDBJ whole genome shotgun (WGS) entry which is preliminary data.</text>
</comment>
<proteinExistence type="inferred from homology"/>
<sequence>MNDVGRTYFLSGFIRSALEATFFSSNSLSVYLKEMLNRDGVDVRGYFIWTFVDAFELLFGYSTRFGLYHDSEHERTPKFFAYWYLNFLKNGTSIKIENNGKQWENAPSEKIV</sequence>
<dbReference type="AlphaFoldDB" id="A0AAV7GWL9"/>
<evidence type="ECO:0000256" key="4">
    <source>
        <dbReference type="RuleBase" id="RU003690"/>
    </source>
</evidence>
<evidence type="ECO:0008006" key="7">
    <source>
        <dbReference type="Google" id="ProtNLM"/>
    </source>
</evidence>
<evidence type="ECO:0000256" key="3">
    <source>
        <dbReference type="ARBA" id="ARBA00023295"/>
    </source>
</evidence>
<dbReference type="SUPFAM" id="SSF51445">
    <property type="entry name" value="(Trans)glycosidases"/>
    <property type="match status" value="1"/>
</dbReference>
<keyword evidence="2" id="KW-0378">Hydrolase</keyword>
<protein>
    <recommendedName>
        <fullName evidence="7">Beta-glucosidase</fullName>
    </recommendedName>
</protein>
<dbReference type="PANTHER" id="PTHR10353">
    <property type="entry name" value="GLYCOSYL HYDROLASE"/>
    <property type="match status" value="1"/>
</dbReference>
<comment type="similarity">
    <text evidence="1 4">Belongs to the glycosyl hydrolase 1 family.</text>
</comment>
<dbReference type="GO" id="GO:0005975">
    <property type="term" value="P:carbohydrate metabolic process"/>
    <property type="evidence" value="ECO:0007669"/>
    <property type="project" value="InterPro"/>
</dbReference>
<gene>
    <name evidence="5" type="ORF">IEQ34_010726</name>
</gene>
<evidence type="ECO:0000256" key="1">
    <source>
        <dbReference type="ARBA" id="ARBA00010838"/>
    </source>
</evidence>
<dbReference type="GO" id="GO:0008422">
    <property type="term" value="F:beta-glucosidase activity"/>
    <property type="evidence" value="ECO:0007669"/>
    <property type="project" value="UniProtKB-ARBA"/>
</dbReference>
<dbReference type="Pfam" id="PF00232">
    <property type="entry name" value="Glyco_hydro_1"/>
    <property type="match status" value="1"/>
</dbReference>
<keyword evidence="6" id="KW-1185">Reference proteome</keyword>
<evidence type="ECO:0000313" key="6">
    <source>
        <dbReference type="Proteomes" id="UP000775213"/>
    </source>
</evidence>
<dbReference type="PANTHER" id="PTHR10353:SF36">
    <property type="entry name" value="LP05116P"/>
    <property type="match status" value="1"/>
</dbReference>
<keyword evidence="3" id="KW-0326">Glycosidase</keyword>